<proteinExistence type="predicted"/>
<sequence length="351" mass="37133">MNLAVILPSRNEPATISAVAAAVGSALDSARAVIVHADSSDTPDTAKHFAATVTRAAKLSLTHLVRGKGAQILAAARRPEVARAEAVLIADTDTRNPDPAVYRALLDSVRAGAALAIADYPRHWDEANLTNHLARPLIAAITGHDVPQPLAGDLAVSHETMTAALRAVETLPTELPGCVDGYGIDVFLLLTAARLGPVASVRLEKPKLHAGSFPHLPAIYHQAVPVLLHLTAAWSPPPAPRGLGPALYRVADRELDPARHQAMLTTLYDLTGPPGGYDERSWPLPAADAWHAVNSGTPAPDAARQLWPHYTRRVLDWLTSGQHATTRQRAQVLAAAHAHLHTAVLTPAGAP</sequence>
<dbReference type="RefSeq" id="WP_275822014.1">
    <property type="nucleotide sequence ID" value="NZ_BAAANM010000041.1"/>
</dbReference>
<keyword evidence="2" id="KW-1185">Reference proteome</keyword>
<evidence type="ECO:0008006" key="3">
    <source>
        <dbReference type="Google" id="ProtNLM"/>
    </source>
</evidence>
<evidence type="ECO:0000313" key="2">
    <source>
        <dbReference type="Proteomes" id="UP001220022"/>
    </source>
</evidence>
<name>A0ABT5ZAR5_9ACTN</name>
<comment type="caution">
    <text evidence="1">The sequence shown here is derived from an EMBL/GenBank/DDBJ whole genome shotgun (WGS) entry which is preliminary data.</text>
</comment>
<dbReference type="Gene3D" id="3.90.550.10">
    <property type="entry name" value="Spore Coat Polysaccharide Biosynthesis Protein SpsA, Chain A"/>
    <property type="match status" value="1"/>
</dbReference>
<dbReference type="SUPFAM" id="SSF53448">
    <property type="entry name" value="Nucleotide-diphospho-sugar transferases"/>
    <property type="match status" value="1"/>
</dbReference>
<dbReference type="Proteomes" id="UP001220022">
    <property type="component" value="Unassembled WGS sequence"/>
</dbReference>
<evidence type="ECO:0000313" key="1">
    <source>
        <dbReference type="EMBL" id="MDF2260924.1"/>
    </source>
</evidence>
<dbReference type="InterPro" id="IPR029044">
    <property type="entry name" value="Nucleotide-diphossugar_trans"/>
</dbReference>
<organism evidence="1 2">
    <name type="scientific">Streptantibioticus ferralitis</name>
    <dbReference type="NCBI Taxonomy" id="236510"/>
    <lineage>
        <taxon>Bacteria</taxon>
        <taxon>Bacillati</taxon>
        <taxon>Actinomycetota</taxon>
        <taxon>Actinomycetes</taxon>
        <taxon>Kitasatosporales</taxon>
        <taxon>Streptomycetaceae</taxon>
        <taxon>Streptantibioticus</taxon>
    </lineage>
</organism>
<gene>
    <name evidence="1" type="ORF">P2L57_35985</name>
</gene>
<accession>A0ABT5ZAR5</accession>
<reference evidence="1 2" key="1">
    <citation type="submission" date="2023-03" db="EMBL/GenBank/DDBJ databases">
        <title>Draft genome sequence of type strain Streptomyces ferralitis JCM 14344.</title>
        <authorList>
            <person name="Klaysubun C."/>
            <person name="Duangmal K."/>
        </authorList>
    </citation>
    <scope>NUCLEOTIDE SEQUENCE [LARGE SCALE GENOMIC DNA]</scope>
    <source>
        <strain evidence="1 2">JCM 14344</strain>
    </source>
</reference>
<dbReference type="EMBL" id="JARHTQ010000043">
    <property type="protein sequence ID" value="MDF2260924.1"/>
    <property type="molecule type" value="Genomic_DNA"/>
</dbReference>
<protein>
    <recommendedName>
        <fullName evidence="3">Glycosyltransferase 2-like domain-containing protein</fullName>
    </recommendedName>
</protein>